<dbReference type="PANTHER" id="PTHR46609">
    <property type="entry name" value="EXONUCLEASE, PHAGE-TYPE/RECB, C-TERMINAL DOMAIN-CONTAINING PROTEIN"/>
    <property type="match status" value="1"/>
</dbReference>
<dbReference type="Proteomes" id="UP001153737">
    <property type="component" value="Chromosome 11"/>
</dbReference>
<evidence type="ECO:0000313" key="2">
    <source>
        <dbReference type="EMBL" id="CAG9814601.1"/>
    </source>
</evidence>
<dbReference type="InterPro" id="IPR011604">
    <property type="entry name" value="PDDEXK-like_dom_sf"/>
</dbReference>
<accession>A0A9N9X0L7</accession>
<organism evidence="2 3">
    <name type="scientific">Phaedon cochleariae</name>
    <name type="common">Mustard beetle</name>
    <dbReference type="NCBI Taxonomy" id="80249"/>
    <lineage>
        <taxon>Eukaryota</taxon>
        <taxon>Metazoa</taxon>
        <taxon>Ecdysozoa</taxon>
        <taxon>Arthropoda</taxon>
        <taxon>Hexapoda</taxon>
        <taxon>Insecta</taxon>
        <taxon>Pterygota</taxon>
        <taxon>Neoptera</taxon>
        <taxon>Endopterygota</taxon>
        <taxon>Coleoptera</taxon>
        <taxon>Polyphaga</taxon>
        <taxon>Cucujiformia</taxon>
        <taxon>Chrysomeloidea</taxon>
        <taxon>Chrysomelidae</taxon>
        <taxon>Chrysomelinae</taxon>
        <taxon>Chrysomelini</taxon>
        <taxon>Phaedon</taxon>
    </lineage>
</organism>
<keyword evidence="3" id="KW-1185">Reference proteome</keyword>
<evidence type="ECO:0000313" key="3">
    <source>
        <dbReference type="Proteomes" id="UP001153737"/>
    </source>
</evidence>
<dbReference type="Pfam" id="PF09588">
    <property type="entry name" value="YqaJ"/>
    <property type="match status" value="1"/>
</dbReference>
<protein>
    <recommendedName>
        <fullName evidence="1">YqaJ viral recombinase domain-containing protein</fullName>
    </recommendedName>
</protein>
<dbReference type="PANTHER" id="PTHR46609:SF8">
    <property type="entry name" value="YQAJ VIRAL RECOMBINASE DOMAIN-CONTAINING PROTEIN"/>
    <property type="match status" value="1"/>
</dbReference>
<reference evidence="2" key="1">
    <citation type="submission" date="2022-01" db="EMBL/GenBank/DDBJ databases">
        <authorList>
            <person name="King R."/>
        </authorList>
    </citation>
    <scope>NUCLEOTIDE SEQUENCE</scope>
</reference>
<dbReference type="EMBL" id="OU896717">
    <property type="protein sequence ID" value="CAG9814601.1"/>
    <property type="molecule type" value="Genomic_DNA"/>
</dbReference>
<name>A0A9N9X0L7_PHACE</name>
<dbReference type="AlphaFoldDB" id="A0A9N9X0L7"/>
<reference evidence="2" key="2">
    <citation type="submission" date="2022-10" db="EMBL/GenBank/DDBJ databases">
        <authorList>
            <consortium name="ENA_rothamsted_submissions"/>
            <consortium name="culmorum"/>
            <person name="King R."/>
        </authorList>
    </citation>
    <scope>NUCLEOTIDE SEQUENCE</scope>
</reference>
<evidence type="ECO:0000259" key="1">
    <source>
        <dbReference type="Pfam" id="PF09588"/>
    </source>
</evidence>
<sequence>MWFEERRKRITASNFGSICKARDHERKLKLAKSFISPKHFVNEAIKHGIDHEKSALDAFLAQNKKYKHKKCGLVIPQHFSLLGGSPDGLLDDDGIIEIKCPFKVNDMKL</sequence>
<dbReference type="InterPro" id="IPR011335">
    <property type="entry name" value="Restrct_endonuc-II-like"/>
</dbReference>
<dbReference type="InterPro" id="IPR051703">
    <property type="entry name" value="NF-kappa-B_Signaling_Reg"/>
</dbReference>
<dbReference type="GO" id="GO:0006281">
    <property type="term" value="P:DNA repair"/>
    <property type="evidence" value="ECO:0007669"/>
    <property type="project" value="UniProtKB-ARBA"/>
</dbReference>
<proteinExistence type="predicted"/>
<dbReference type="InterPro" id="IPR019080">
    <property type="entry name" value="YqaJ_viral_recombinase"/>
</dbReference>
<dbReference type="Gene3D" id="3.90.320.10">
    <property type="match status" value="1"/>
</dbReference>
<feature type="domain" description="YqaJ viral recombinase" evidence="1">
    <location>
        <begin position="2"/>
        <end position="104"/>
    </location>
</feature>
<dbReference type="CDD" id="cd22343">
    <property type="entry name" value="PDDEXK_lambda_exonuclease-like"/>
    <property type="match status" value="1"/>
</dbReference>
<dbReference type="OrthoDB" id="8194943at2759"/>
<dbReference type="SUPFAM" id="SSF52980">
    <property type="entry name" value="Restriction endonuclease-like"/>
    <property type="match status" value="1"/>
</dbReference>
<gene>
    <name evidence="2" type="ORF">PHAECO_LOCUS2714</name>
</gene>